<dbReference type="EMBL" id="CALOZG010000010">
    <property type="protein sequence ID" value="CAH4030684.1"/>
    <property type="molecule type" value="Genomic_DNA"/>
</dbReference>
<comment type="caution">
    <text evidence="1">The sequence shown here is derived from an EMBL/GenBank/DDBJ whole genome shotgun (WGS) entry which is preliminary data.</text>
</comment>
<dbReference type="Proteomes" id="UP001152562">
    <property type="component" value="Unassembled WGS sequence"/>
</dbReference>
<gene>
    <name evidence="1" type="ORF">PIBRA_LOCUS7308</name>
</gene>
<protein>
    <submittedName>
        <fullName evidence="1">Uncharacterized protein</fullName>
    </submittedName>
</protein>
<proteinExistence type="predicted"/>
<accession>A0A9P0TLH4</accession>
<evidence type="ECO:0000313" key="2">
    <source>
        <dbReference type="Proteomes" id="UP001152562"/>
    </source>
</evidence>
<name>A0A9P0TLH4_PIEBR</name>
<evidence type="ECO:0000313" key="1">
    <source>
        <dbReference type="EMBL" id="CAH4030684.1"/>
    </source>
</evidence>
<keyword evidence="2" id="KW-1185">Reference proteome</keyword>
<sequence length="89" mass="9567">MATGDRWLVIGEGVSNEVIETGAALAKLVQGDTILANSVLTAALAQLYGHLLLFLEPIEQQCLEIMHSAQLCVIHGQYVSIGCNNFILD</sequence>
<reference evidence="1" key="1">
    <citation type="submission" date="2022-05" db="EMBL/GenBank/DDBJ databases">
        <authorList>
            <person name="Okamura Y."/>
        </authorList>
    </citation>
    <scope>NUCLEOTIDE SEQUENCE</scope>
</reference>
<organism evidence="1 2">
    <name type="scientific">Pieris brassicae</name>
    <name type="common">White butterfly</name>
    <name type="synonym">Large white butterfly</name>
    <dbReference type="NCBI Taxonomy" id="7116"/>
    <lineage>
        <taxon>Eukaryota</taxon>
        <taxon>Metazoa</taxon>
        <taxon>Ecdysozoa</taxon>
        <taxon>Arthropoda</taxon>
        <taxon>Hexapoda</taxon>
        <taxon>Insecta</taxon>
        <taxon>Pterygota</taxon>
        <taxon>Neoptera</taxon>
        <taxon>Endopterygota</taxon>
        <taxon>Lepidoptera</taxon>
        <taxon>Glossata</taxon>
        <taxon>Ditrysia</taxon>
        <taxon>Papilionoidea</taxon>
        <taxon>Pieridae</taxon>
        <taxon>Pierinae</taxon>
        <taxon>Pieris</taxon>
    </lineage>
</organism>
<dbReference type="AlphaFoldDB" id="A0A9P0TLH4"/>